<feature type="compositionally biased region" description="Low complexity" evidence="1">
    <location>
        <begin position="318"/>
        <end position="334"/>
    </location>
</feature>
<evidence type="ECO:0000313" key="4">
    <source>
        <dbReference type="Proteomes" id="UP000199416"/>
    </source>
</evidence>
<name>A0A1G6Q6A0_9ACTN</name>
<dbReference type="Proteomes" id="UP000199416">
    <property type="component" value="Unassembled WGS sequence"/>
</dbReference>
<gene>
    <name evidence="3" type="ORF">SAMN05660690_2710</name>
</gene>
<organism evidence="3 4">
    <name type="scientific">Geodermatophilus telluris</name>
    <dbReference type="NCBI Taxonomy" id="1190417"/>
    <lineage>
        <taxon>Bacteria</taxon>
        <taxon>Bacillati</taxon>
        <taxon>Actinomycetota</taxon>
        <taxon>Actinomycetes</taxon>
        <taxon>Geodermatophilales</taxon>
        <taxon>Geodermatophilaceae</taxon>
        <taxon>Geodermatophilus</taxon>
    </lineage>
</organism>
<accession>A0A1G6Q6A0</accession>
<dbReference type="EMBL" id="FMZF01000004">
    <property type="protein sequence ID" value="SDC87256.1"/>
    <property type="molecule type" value="Genomic_DNA"/>
</dbReference>
<evidence type="ECO:0000256" key="1">
    <source>
        <dbReference type="SAM" id="MobiDB-lite"/>
    </source>
</evidence>
<dbReference type="Pfam" id="PF02720">
    <property type="entry name" value="DUF222"/>
    <property type="match status" value="1"/>
</dbReference>
<proteinExistence type="predicted"/>
<dbReference type="InterPro" id="IPR003870">
    <property type="entry name" value="DUF222"/>
</dbReference>
<reference evidence="4" key="1">
    <citation type="submission" date="2016-10" db="EMBL/GenBank/DDBJ databases">
        <authorList>
            <person name="Varghese N."/>
            <person name="Submissions S."/>
        </authorList>
    </citation>
    <scope>NUCLEOTIDE SEQUENCE [LARGE SCALE GENOMIC DNA]</scope>
    <source>
        <strain evidence="4">DSM 45421</strain>
    </source>
</reference>
<protein>
    <recommendedName>
        <fullName evidence="2">DUF222 domain-containing protein</fullName>
    </recommendedName>
</protein>
<dbReference type="RefSeq" id="WP_245692161.1">
    <property type="nucleotide sequence ID" value="NZ_FMZF01000004.1"/>
</dbReference>
<feature type="domain" description="DUF222" evidence="2">
    <location>
        <begin position="20"/>
        <end position="259"/>
    </location>
</feature>
<dbReference type="AlphaFoldDB" id="A0A1G6Q6A0"/>
<feature type="region of interest" description="Disordered" evidence="1">
    <location>
        <begin position="307"/>
        <end position="366"/>
    </location>
</feature>
<sequence>MAADRWAARAEVLRPVSEWATTELAVALDLTAQAAEAELERSLILVQRLPAVLDALEAGVLHPGHLWCLLEHVAPISDHALRARVERELLTWLAARRGVTTPAQLGERVRRVVARANARDAASDLARALRRRGISVRPERTVGLSAVTVVCATPEAQALVRALAACVAALPADPADTRSRGEKTVDCLLDLVLRPGECELPPVQVLLTVVASVSTLLGGDAPGEVDGQVVPAELARQLARAFAGLAPVTTDDPADAPADVDATTGHGSLVPGLVAEAIDSEGGPVERAAADLSAEDFDRWLDDLVREAFGDDPPPDPATADPGWDAAPPGGQDDTAPEDLLDPDPDREFHQASPTDGLPGCAGKETSAGWGWWAAADRAVDEAGTALLDLERA</sequence>
<evidence type="ECO:0000259" key="2">
    <source>
        <dbReference type="Pfam" id="PF02720"/>
    </source>
</evidence>
<feature type="non-terminal residue" evidence="3">
    <location>
        <position position="393"/>
    </location>
</feature>
<keyword evidence="4" id="KW-1185">Reference proteome</keyword>
<evidence type="ECO:0000313" key="3">
    <source>
        <dbReference type="EMBL" id="SDC87256.1"/>
    </source>
</evidence>